<keyword evidence="3" id="KW-1185">Reference proteome</keyword>
<proteinExistence type="predicted"/>
<gene>
    <name evidence="2" type="ORF">CSOJ01_08948</name>
</gene>
<dbReference type="AlphaFoldDB" id="A0A8H6J4E8"/>
<dbReference type="SUPFAM" id="SSF53067">
    <property type="entry name" value="Actin-like ATPase domain"/>
    <property type="match status" value="1"/>
</dbReference>
<dbReference type="EMBL" id="WIGN01000162">
    <property type="protein sequence ID" value="KAF6806289.1"/>
    <property type="molecule type" value="Genomic_DNA"/>
</dbReference>
<name>A0A8H6J4E8_9PEZI</name>
<evidence type="ECO:0000313" key="2">
    <source>
        <dbReference type="EMBL" id="KAF6806289.1"/>
    </source>
</evidence>
<protein>
    <submittedName>
        <fullName evidence="2">Uncharacterized protein</fullName>
    </submittedName>
</protein>
<accession>A0A8H6J4E8</accession>
<feature type="region of interest" description="Disordered" evidence="1">
    <location>
        <begin position="580"/>
        <end position="650"/>
    </location>
</feature>
<feature type="region of interest" description="Disordered" evidence="1">
    <location>
        <begin position="208"/>
        <end position="232"/>
    </location>
</feature>
<evidence type="ECO:0000313" key="3">
    <source>
        <dbReference type="Proteomes" id="UP000652219"/>
    </source>
</evidence>
<organism evidence="2 3">
    <name type="scientific">Colletotrichum sojae</name>
    <dbReference type="NCBI Taxonomy" id="2175907"/>
    <lineage>
        <taxon>Eukaryota</taxon>
        <taxon>Fungi</taxon>
        <taxon>Dikarya</taxon>
        <taxon>Ascomycota</taxon>
        <taxon>Pezizomycotina</taxon>
        <taxon>Sordariomycetes</taxon>
        <taxon>Hypocreomycetidae</taxon>
        <taxon>Glomerellales</taxon>
        <taxon>Glomerellaceae</taxon>
        <taxon>Colletotrichum</taxon>
        <taxon>Colletotrichum orchidearum species complex</taxon>
    </lineage>
</organism>
<reference evidence="2 3" key="1">
    <citation type="journal article" date="2020" name="Phytopathology">
        <title>Genome Sequence Resources of Colletotrichum truncatum, C. plurivorum, C. musicola, and C. sojae: Four Species Pathogenic to Soybean (Glycine max).</title>
        <authorList>
            <person name="Rogerio F."/>
            <person name="Boufleur T.R."/>
            <person name="Ciampi-Guillardi M."/>
            <person name="Sukno S.A."/>
            <person name="Thon M.R."/>
            <person name="Massola Junior N.S."/>
            <person name="Baroncelli R."/>
        </authorList>
    </citation>
    <scope>NUCLEOTIDE SEQUENCE [LARGE SCALE GENOMIC DNA]</scope>
    <source>
        <strain evidence="2 3">LFN0009</strain>
    </source>
</reference>
<comment type="caution">
    <text evidence="2">The sequence shown here is derived from an EMBL/GenBank/DDBJ whole genome shotgun (WGS) entry which is preliminary data.</text>
</comment>
<evidence type="ECO:0000256" key="1">
    <source>
        <dbReference type="SAM" id="MobiDB-lite"/>
    </source>
</evidence>
<dbReference type="Proteomes" id="UP000652219">
    <property type="component" value="Unassembled WGS sequence"/>
</dbReference>
<sequence>MVARKKDGKQKVVVAIDMGSTAARIAVNYLSENHVRPLFNSKAQCTQDRLQYERGAINACVNISDTGPAWIGDNLCASSVQLPVKFVISHGKGVIDDDNPLVAELRRRDKDQKFQDRCMEGIYMFMGALAAEIQKLCGSRCRPLEIVEIGLSVPAHWSLDVEDRYRQIFRETIQRAAKSTKDVKVCFTSEIECIAHYVCREPTRTEDVLDGPGDKVDVSSSSEAKKKEDADSFAEDNHLWEASVSEYCTENTFSGDEKKPITPAVRNALMRQFKEQIMEMGSEEFEEMELRARAPKGHSSGEEFCISIAAQKAEELFRNALDRPLRMAKDEIGQLAHLSLRNPRSKTQVIVSGGSAKSKKVQKFLDAVCEENGVPLPSYIYENTGPAESFRVAEGAAIATANRMGLREFINRGAAFGLQMFYGGRENWEMTGPMLLAGEKNRWKEGWSHTFDASGTDRCRIICDPFWKCHTRDWRLSCNKTYDLIDLLVPEEGRWRYRLVCNEAVGQEESLWLQREKLKPGSEEIVASHNVELKLEIHRSSNCFLVKPDVDLDFQHCGLGLEADGKFVALTEEFEESLKQRIDRRRKKQQSRGPNPGDADYREKTPASSRTKRKRDPPTVEDLPETLQRIGGAKPQGHLREVLSSQVRRR</sequence>
<dbReference type="InterPro" id="IPR043129">
    <property type="entry name" value="ATPase_NBD"/>
</dbReference>